<comment type="caution">
    <text evidence="1">The sequence shown here is derived from an EMBL/GenBank/DDBJ whole genome shotgun (WGS) entry which is preliminary data.</text>
</comment>
<organism evidence="1 2">
    <name type="scientific">Nocardia jinanensis</name>
    <dbReference type="NCBI Taxonomy" id="382504"/>
    <lineage>
        <taxon>Bacteria</taxon>
        <taxon>Bacillati</taxon>
        <taxon>Actinomycetota</taxon>
        <taxon>Actinomycetes</taxon>
        <taxon>Mycobacteriales</taxon>
        <taxon>Nocardiaceae</taxon>
        <taxon>Nocardia</taxon>
    </lineage>
</organism>
<reference evidence="1" key="1">
    <citation type="journal article" date="2014" name="Int. J. Syst. Evol. Microbiol.">
        <title>Complete genome sequence of Corynebacterium casei LMG S-19264T (=DSM 44701T), isolated from a smear-ripened cheese.</title>
        <authorList>
            <consortium name="US DOE Joint Genome Institute (JGI-PGF)"/>
            <person name="Walter F."/>
            <person name="Albersmeier A."/>
            <person name="Kalinowski J."/>
            <person name="Ruckert C."/>
        </authorList>
    </citation>
    <scope>NUCLEOTIDE SEQUENCE</scope>
    <source>
        <strain evidence="1">CGMCC 4.3508</strain>
    </source>
</reference>
<evidence type="ECO:0000313" key="2">
    <source>
        <dbReference type="Proteomes" id="UP000638263"/>
    </source>
</evidence>
<reference evidence="1" key="2">
    <citation type="submission" date="2020-09" db="EMBL/GenBank/DDBJ databases">
        <authorList>
            <person name="Sun Q."/>
            <person name="Zhou Y."/>
        </authorList>
    </citation>
    <scope>NUCLEOTIDE SEQUENCE</scope>
    <source>
        <strain evidence="1">CGMCC 4.3508</strain>
    </source>
</reference>
<accession>A0A917VQE4</accession>
<proteinExistence type="predicted"/>
<name>A0A917VQE4_9NOCA</name>
<dbReference type="EMBL" id="BMMH01000004">
    <property type="protein sequence ID" value="GGL08445.1"/>
    <property type="molecule type" value="Genomic_DNA"/>
</dbReference>
<dbReference type="Proteomes" id="UP000638263">
    <property type="component" value="Unassembled WGS sequence"/>
</dbReference>
<keyword evidence="2" id="KW-1185">Reference proteome</keyword>
<dbReference type="AlphaFoldDB" id="A0A917VQE4"/>
<evidence type="ECO:0000313" key="1">
    <source>
        <dbReference type="EMBL" id="GGL08445.1"/>
    </source>
</evidence>
<gene>
    <name evidence="1" type="ORF">GCM10011588_23440</name>
</gene>
<protein>
    <submittedName>
        <fullName evidence="1">Uncharacterized protein</fullName>
    </submittedName>
</protein>
<sequence>MRRPCSSSGTNWGGQNRDGQLACVSRPLWTQIIPQADAQIHGPADASQQWSVDMRLSRVHGAQPSMDTLYGAWGVVPHREGLGHSPIHRRWSGERSVWQVFHC</sequence>